<evidence type="ECO:0000313" key="1">
    <source>
        <dbReference type="EMBL" id="OBZ67972.1"/>
    </source>
</evidence>
<dbReference type="Proteomes" id="UP000092993">
    <property type="component" value="Unassembled WGS sequence"/>
</dbReference>
<dbReference type="EMBL" id="LUGG01000023">
    <property type="protein sequence ID" value="OBZ67972.1"/>
    <property type="molecule type" value="Genomic_DNA"/>
</dbReference>
<name>A0A1C7LTF8_GRIFR</name>
<protein>
    <submittedName>
        <fullName evidence="1">Uncharacterized protein</fullName>
    </submittedName>
</protein>
<gene>
    <name evidence="1" type="ORF">A0H81_12129</name>
</gene>
<comment type="caution">
    <text evidence="1">The sequence shown here is derived from an EMBL/GenBank/DDBJ whole genome shotgun (WGS) entry which is preliminary data.</text>
</comment>
<accession>A0A1C7LTF8</accession>
<keyword evidence="2" id="KW-1185">Reference proteome</keyword>
<reference evidence="1 2" key="1">
    <citation type="submission" date="2016-03" db="EMBL/GenBank/DDBJ databases">
        <title>Whole genome sequencing of Grifola frondosa 9006-11.</title>
        <authorList>
            <person name="Min B."/>
            <person name="Park H."/>
            <person name="Kim J.-G."/>
            <person name="Cho H."/>
            <person name="Oh Y.-L."/>
            <person name="Kong W.-S."/>
            <person name="Choi I.-G."/>
        </authorList>
    </citation>
    <scope>NUCLEOTIDE SEQUENCE [LARGE SCALE GENOMIC DNA]</scope>
    <source>
        <strain evidence="1 2">9006-11</strain>
    </source>
</reference>
<proteinExistence type="predicted"/>
<dbReference type="AlphaFoldDB" id="A0A1C7LTF8"/>
<evidence type="ECO:0000313" key="2">
    <source>
        <dbReference type="Proteomes" id="UP000092993"/>
    </source>
</evidence>
<sequence length="139" mass="15555">MTAARGLWGWLGWEFVDGAISKASETVLGLPSRTHNAVDMCAPRDSSDEFSQKCPDKNGQFWPESSGLNQGSPLRGEHVRIAHQALRSQYFVRIVPSGVSERDFWLDTTNRHSKFLIYIECALKIHLLPLCPQGSSTPR</sequence>
<organism evidence="1 2">
    <name type="scientific">Grifola frondosa</name>
    <name type="common">Maitake</name>
    <name type="synonym">Polyporus frondosus</name>
    <dbReference type="NCBI Taxonomy" id="5627"/>
    <lineage>
        <taxon>Eukaryota</taxon>
        <taxon>Fungi</taxon>
        <taxon>Dikarya</taxon>
        <taxon>Basidiomycota</taxon>
        <taxon>Agaricomycotina</taxon>
        <taxon>Agaricomycetes</taxon>
        <taxon>Polyporales</taxon>
        <taxon>Grifolaceae</taxon>
        <taxon>Grifola</taxon>
    </lineage>
</organism>